<organism evidence="3 4">
    <name type="scientific">Candidatus Aquarickettsia rohweri</name>
    <dbReference type="NCBI Taxonomy" id="2602574"/>
    <lineage>
        <taxon>Bacteria</taxon>
        <taxon>Pseudomonadati</taxon>
        <taxon>Pseudomonadota</taxon>
        <taxon>Alphaproteobacteria</taxon>
        <taxon>Rickettsiales</taxon>
        <taxon>Candidatus Midichloriaceae</taxon>
        <taxon>Candidatus Aquarickettsia</taxon>
    </lineage>
</organism>
<keyword evidence="4" id="KW-1185">Reference proteome</keyword>
<evidence type="ECO:0000313" key="3">
    <source>
        <dbReference type="EMBL" id="RST71952.1"/>
    </source>
</evidence>
<evidence type="ECO:0000256" key="2">
    <source>
        <dbReference type="SAM" id="Phobius"/>
    </source>
</evidence>
<comment type="caution">
    <text evidence="3">The sequence shown here is derived from an EMBL/GenBank/DDBJ whole genome shotgun (WGS) entry which is preliminary data.</text>
</comment>
<dbReference type="Proteomes" id="UP000279470">
    <property type="component" value="Unassembled WGS sequence"/>
</dbReference>
<dbReference type="InterPro" id="IPR016130">
    <property type="entry name" value="Tyr_Pase_AS"/>
</dbReference>
<protein>
    <recommendedName>
        <fullName evidence="5">Tyrosine specific protein phosphatases domain-containing protein</fullName>
    </recommendedName>
</protein>
<reference evidence="4" key="1">
    <citation type="submission" date="2018-11" db="EMBL/GenBank/DDBJ databases">
        <title>Phylogenetic, genomic, and biogeographic characterization of a novel and ubiquitous marine invertebrate-associated Rickettsiales parasite, Candidatus Marinoinvertebrata rohwerii, gen. nov., sp. nov.</title>
        <authorList>
            <person name="Klinges J.G."/>
            <person name="Rosales S.M."/>
            <person name="Mcminds R."/>
            <person name="Shaver E.C."/>
            <person name="Shantz A."/>
            <person name="Peters E.C."/>
            <person name="Burkepile D.E."/>
            <person name="Silliman B.R."/>
            <person name="Vega Thurber R.L."/>
        </authorList>
    </citation>
    <scope>NUCLEOTIDE SEQUENCE [LARGE SCALE GENOMIC DNA]</scope>
    <source>
        <strain evidence="4">a_cerv_44</strain>
    </source>
</reference>
<dbReference type="RefSeq" id="WP_126044216.1">
    <property type="nucleotide sequence ID" value="NZ_RXFM01000004.1"/>
</dbReference>
<keyword evidence="2" id="KW-0472">Membrane</keyword>
<dbReference type="AlphaFoldDB" id="A0A429XUS3"/>
<dbReference type="PROSITE" id="PS00383">
    <property type="entry name" value="TYR_PHOSPHATASE_1"/>
    <property type="match status" value="1"/>
</dbReference>
<feature type="compositionally biased region" description="Polar residues" evidence="1">
    <location>
        <begin position="306"/>
        <end position="317"/>
    </location>
</feature>
<dbReference type="OrthoDB" id="1188001at2"/>
<evidence type="ECO:0008006" key="5">
    <source>
        <dbReference type="Google" id="ProtNLM"/>
    </source>
</evidence>
<accession>A0A429XUS3</accession>
<name>A0A429XUS3_9RICK</name>
<sequence>MKAQKQRGSGTCAITPFNGMRRLASNDNHGFDINLLKLGTTLKNQQGLENIANYLINGTNKDQALEQLDGLNGNLDLQNALKNAIKAKDMIINPHSMFESENQNLDLVTTMTLADFACNNANGAVKKIFPEVNIGKVNIHCASGKDRTGISLTDATNKAVSEKLGLSEEQARENLKTQIKGGHTQELASLNGGTPGCHGVKSDSKTALSEKNPLGTLVEEPAGFNKIKTKKSIGDKVKNFFKIAAIVVAAIIASPLIIAAAVITTASYSAYFGVKNMSKYSPNQDDLDKMKDVSTLKQPLIESPDKSLSQNQKQSLGPHTDQILKKRIISHSLDNGRGG</sequence>
<feature type="transmembrane region" description="Helical" evidence="2">
    <location>
        <begin position="240"/>
        <end position="263"/>
    </location>
</feature>
<proteinExistence type="predicted"/>
<keyword evidence="2" id="KW-0812">Transmembrane</keyword>
<evidence type="ECO:0000313" key="4">
    <source>
        <dbReference type="Proteomes" id="UP000279470"/>
    </source>
</evidence>
<feature type="region of interest" description="Disordered" evidence="1">
    <location>
        <begin position="300"/>
        <end position="339"/>
    </location>
</feature>
<evidence type="ECO:0000256" key="1">
    <source>
        <dbReference type="SAM" id="MobiDB-lite"/>
    </source>
</evidence>
<dbReference type="EMBL" id="RXFM01000004">
    <property type="protein sequence ID" value="RST71952.1"/>
    <property type="molecule type" value="Genomic_DNA"/>
</dbReference>
<gene>
    <name evidence="3" type="ORF">EIC27_00535</name>
</gene>
<keyword evidence="2" id="KW-1133">Transmembrane helix</keyword>